<dbReference type="KEGG" id="pbap:Pla133_23980"/>
<evidence type="ECO:0000313" key="3">
    <source>
        <dbReference type="Proteomes" id="UP000316921"/>
    </source>
</evidence>
<accession>A0A518BK15</accession>
<protein>
    <recommendedName>
        <fullName evidence="1">DUF4062 domain-containing protein</fullName>
    </recommendedName>
</protein>
<dbReference type="AlphaFoldDB" id="A0A518BK15"/>
<dbReference type="Pfam" id="PF13271">
    <property type="entry name" value="DUF4062"/>
    <property type="match status" value="1"/>
</dbReference>
<evidence type="ECO:0000313" key="2">
    <source>
        <dbReference type="EMBL" id="QDU67317.1"/>
    </source>
</evidence>
<proteinExistence type="predicted"/>
<dbReference type="RefSeq" id="WP_145065365.1">
    <property type="nucleotide sequence ID" value="NZ_CP036287.1"/>
</dbReference>
<feature type="domain" description="DUF4062" evidence="1">
    <location>
        <begin position="6"/>
        <end position="87"/>
    </location>
</feature>
<organism evidence="2 3">
    <name type="scientific">Engelhardtia mirabilis</name>
    <dbReference type="NCBI Taxonomy" id="2528011"/>
    <lineage>
        <taxon>Bacteria</taxon>
        <taxon>Pseudomonadati</taxon>
        <taxon>Planctomycetota</taxon>
        <taxon>Planctomycetia</taxon>
        <taxon>Planctomycetia incertae sedis</taxon>
        <taxon>Engelhardtia</taxon>
    </lineage>
</organism>
<evidence type="ECO:0000259" key="1">
    <source>
        <dbReference type="Pfam" id="PF13271"/>
    </source>
</evidence>
<name>A0A518BK15_9BACT</name>
<dbReference type="Proteomes" id="UP000316921">
    <property type="component" value="Chromosome"/>
</dbReference>
<dbReference type="EMBL" id="CP036287">
    <property type="protein sequence ID" value="QDU67317.1"/>
    <property type="molecule type" value="Genomic_DNA"/>
</dbReference>
<reference evidence="2 3" key="1">
    <citation type="submission" date="2019-02" db="EMBL/GenBank/DDBJ databases">
        <title>Deep-cultivation of Planctomycetes and their phenomic and genomic characterization uncovers novel biology.</title>
        <authorList>
            <person name="Wiegand S."/>
            <person name="Jogler M."/>
            <person name="Boedeker C."/>
            <person name="Pinto D."/>
            <person name="Vollmers J."/>
            <person name="Rivas-Marin E."/>
            <person name="Kohn T."/>
            <person name="Peeters S.H."/>
            <person name="Heuer A."/>
            <person name="Rast P."/>
            <person name="Oberbeckmann S."/>
            <person name="Bunk B."/>
            <person name="Jeske O."/>
            <person name="Meyerdierks A."/>
            <person name="Storesund J.E."/>
            <person name="Kallscheuer N."/>
            <person name="Luecker S."/>
            <person name="Lage O.M."/>
            <person name="Pohl T."/>
            <person name="Merkel B.J."/>
            <person name="Hornburger P."/>
            <person name="Mueller R.-W."/>
            <person name="Bruemmer F."/>
            <person name="Labrenz M."/>
            <person name="Spormann A.M."/>
            <person name="Op den Camp H."/>
            <person name="Overmann J."/>
            <person name="Amann R."/>
            <person name="Jetten M.S.M."/>
            <person name="Mascher T."/>
            <person name="Medema M.H."/>
            <person name="Devos D.P."/>
            <person name="Kaster A.-K."/>
            <person name="Ovreas L."/>
            <person name="Rohde M."/>
            <person name="Galperin M.Y."/>
            <person name="Jogler C."/>
        </authorList>
    </citation>
    <scope>NUCLEOTIDE SEQUENCE [LARGE SCALE GENOMIC DNA]</scope>
    <source>
        <strain evidence="2 3">Pla133</strain>
    </source>
</reference>
<sequence length="391" mass="42616">MTERPRVFVSSVMDGFGEYRAAARAGIEAAGCEPVLVEDNPSLDASPRNACLDGVESCDAVVVVVGDRGGYTAPSGKLVVEEEYEHAVGRSIPTLVFIQDGVERDEDADGLAARLSEYVDGRFRRSFNGPDDLAREVEAAVRTVAGARRSAGMDRQRMDGLLAEPPDFGHEVVLRVVVAPGRQDETVVPVEQLDGDDFRYDFVRIGTERGVGLFDQNAARESERGPGSLVVTQRGSGAPGQTVRVEMTEDGWLTIDANMTGADERSRRDPMAGFGLYPVEVEEIAARAAFALRFARGVYEHLDPHGRHAGLLVNASLGSLNGKLIAHRRDRERLKGQMGGMFGQRDGEVPVSFDRPERVSRADAGWVDDLAHRVAGRLERRVNTSDPARRF</sequence>
<dbReference type="InterPro" id="IPR025139">
    <property type="entry name" value="DUF4062"/>
</dbReference>
<keyword evidence="3" id="KW-1185">Reference proteome</keyword>
<gene>
    <name evidence="2" type="ORF">Pla133_23980</name>
</gene>